<dbReference type="Pfam" id="PF00270">
    <property type="entry name" value="DEAD"/>
    <property type="match status" value="1"/>
</dbReference>
<dbReference type="AlphaFoldDB" id="W4M0U4"/>
<dbReference type="SUPFAM" id="SSF52540">
    <property type="entry name" value="P-loop containing nucleoside triphosphate hydrolases"/>
    <property type="match status" value="3"/>
</dbReference>
<dbReference type="Gene3D" id="2.40.10.170">
    <property type="match status" value="1"/>
</dbReference>
<dbReference type="EMBL" id="AZHX01001389">
    <property type="protein sequence ID" value="ETX03785.1"/>
    <property type="molecule type" value="Genomic_DNA"/>
</dbReference>
<dbReference type="GO" id="GO:0006355">
    <property type="term" value="P:regulation of DNA-templated transcription"/>
    <property type="evidence" value="ECO:0007669"/>
    <property type="project" value="UniProtKB-UniRule"/>
</dbReference>
<dbReference type="SUPFAM" id="SSF141259">
    <property type="entry name" value="CarD-like"/>
    <property type="match status" value="1"/>
</dbReference>
<dbReference type="InterPro" id="IPR001650">
    <property type="entry name" value="Helicase_C-like"/>
</dbReference>
<dbReference type="Pfam" id="PF00271">
    <property type="entry name" value="Helicase_C"/>
    <property type="match status" value="1"/>
</dbReference>
<dbReference type="InterPro" id="IPR037235">
    <property type="entry name" value="TRCF-like_C_D7"/>
</dbReference>
<dbReference type="Gene3D" id="3.30.2060.10">
    <property type="entry name" value="Penicillin-binding protein 1b domain"/>
    <property type="match status" value="1"/>
</dbReference>
<comment type="similarity">
    <text evidence="9">In the N-terminal section; belongs to the UvrB family.</text>
</comment>
<dbReference type="InterPro" id="IPR047112">
    <property type="entry name" value="RecG/Mfd"/>
</dbReference>
<evidence type="ECO:0000256" key="3">
    <source>
        <dbReference type="ARBA" id="ARBA00022763"/>
    </source>
</evidence>
<dbReference type="Gene3D" id="3.40.50.11180">
    <property type="match status" value="1"/>
</dbReference>
<gene>
    <name evidence="9" type="primary">mfd</name>
    <name evidence="12" type="ORF">ETSY2_32560</name>
</gene>
<dbReference type="PATRIC" id="fig|1429439.4.peg.5507"/>
<dbReference type="InterPro" id="IPR011545">
    <property type="entry name" value="DEAD/DEAH_box_helicase_dom"/>
</dbReference>
<keyword evidence="3 9" id="KW-0227">DNA damage</keyword>
<evidence type="ECO:0000256" key="2">
    <source>
        <dbReference type="ARBA" id="ARBA00022741"/>
    </source>
</evidence>
<keyword evidence="2 9" id="KW-0547">Nucleotide-binding</keyword>
<dbReference type="Pfam" id="PF02559">
    <property type="entry name" value="CarD_TRCF_RID"/>
    <property type="match status" value="1"/>
</dbReference>
<keyword evidence="7 9" id="KW-0238">DNA-binding</keyword>
<proteinExistence type="inferred from homology"/>
<feature type="domain" description="Helicase ATP-binding" evidence="10">
    <location>
        <begin position="643"/>
        <end position="804"/>
    </location>
</feature>
<dbReference type="GO" id="GO:0005737">
    <property type="term" value="C:cytoplasm"/>
    <property type="evidence" value="ECO:0007669"/>
    <property type="project" value="UniProtKB-SubCell"/>
</dbReference>
<dbReference type="PROSITE" id="PS51194">
    <property type="entry name" value="HELICASE_CTER"/>
    <property type="match status" value="1"/>
</dbReference>
<dbReference type="GO" id="GO:0005524">
    <property type="term" value="F:ATP binding"/>
    <property type="evidence" value="ECO:0007669"/>
    <property type="project" value="UniProtKB-UniRule"/>
</dbReference>
<keyword evidence="5" id="KW-0347">Helicase</keyword>
<dbReference type="HAMAP" id="MF_00969">
    <property type="entry name" value="TRCF"/>
    <property type="match status" value="1"/>
</dbReference>
<evidence type="ECO:0000313" key="13">
    <source>
        <dbReference type="Proteomes" id="UP000019140"/>
    </source>
</evidence>
<comment type="subcellular location">
    <subcellularLocation>
        <location evidence="9">Cytoplasm</location>
    </subcellularLocation>
</comment>
<dbReference type="InterPro" id="IPR027417">
    <property type="entry name" value="P-loop_NTPase"/>
</dbReference>
<dbReference type="HOGENOM" id="CLU_005122_1_3_7"/>
<comment type="caution">
    <text evidence="12">The sequence shown here is derived from an EMBL/GenBank/DDBJ whole genome shotgun (WGS) entry which is preliminary data.</text>
</comment>
<sequence length="1171" mass="131220">MTLQQTLQSLSPSPLPERPLLALRGLSGSARAYFLARLFAEQRLPLLIVTPGAAQRDQLCHDLQSLLANLDATAFDQLVLPYLHNGHGPEVTASDNGSRPDDAQFLSQLLWQPLWRLLQDEPVIVVTAVESLRYLVLPPDVLQASLLPLSSSHGDLQSLDQLATELVERGYRRVPMVEQVGEFSVRGDIVDIFSPGQRHPWRIEWFGDEIETIRTFEVVRQTSLTTVQDIVIAPVHPLGWQHREAEGFDALRRHLLSQGWSESLVANGIERWASQSPAQWPWGIDTFFYPASSSPLAYVPESGYVCCAGAEEIDITLQQPLPPPDMIAIGEACAALPESCLIDADDLADQLRSQTAIVFKQHLPVPNTREAGNVPLTELPSRSAPQFFGVLDRLITQLQQWQVEGYCILILCRLALEVQRMQTMLASYELGSHLLASCHECLFDEALQPGAILLGVGELSQGFMLPDLKFAVLREDDIFGNKTRDTKRVSRQSQASNVFIDFGSLKSGDRVVHVDYGIGRYRGMTFLDTAENRDEFMELEYADGATLYVPGYRLSVVQKYSGGNDDSDRLDRLGSAAWTRTKARVKESLMAMAGTLVEVHAVRQAEEGFAFSPHSALHQEFDGRFEYAETEDQLRAIQDVMEDMERAQPMERLVCGDVGYGKTEVAIRAAFKAVYDGKQVAILVPTTVLAQQHDDTFQQRFDSFPVTIGVMSRMRSRKQQQETLAGLREGTVDIVIGTHRLLQKDVTFKSLGLLVVDEEHRFGVAHKERIKQMSTQVDVLMLSATPIPRSLHMTLVGLRDFSAIETPPEGRSAIQTIVSPFSRDVIANAIRQELARGGQIFFVHNRIDTLPALQAMLAELVPECRISYAHGQMPERQLEKMMLQFLNREFDLLLCTTIIESGLDIASVNTIIINHAERFGLAQLYQLRGRVGRGTRQAYAYLLIPGDLLLSEDARKRIEAIEEFSELGSGFQLATRDLEIRGAGNLLGAQQSGHIASVGFDLYCQMLAEAIQTSRGEAVRVQVDPELRLEIQGHIPTAYVDREAQRLELYRRLATVEDDRALDALQQEMRDRFGPLPVPVTHLLAVVELKILARQLALERIESKQRAALLTFHPQTPVDSAVLLRWLEATETLFQFQSDHMIRLPLKGHRAEARLTFLKKHLQRLRTNANL</sequence>
<evidence type="ECO:0000256" key="9">
    <source>
        <dbReference type="HAMAP-Rule" id="MF_00969"/>
    </source>
</evidence>
<dbReference type="GO" id="GO:0016787">
    <property type="term" value="F:hydrolase activity"/>
    <property type="evidence" value="ECO:0007669"/>
    <property type="project" value="UniProtKB-KW"/>
</dbReference>
<dbReference type="PROSITE" id="PS51192">
    <property type="entry name" value="HELICASE_ATP_BIND_1"/>
    <property type="match status" value="1"/>
</dbReference>
<keyword evidence="6 9" id="KW-0067">ATP-binding</keyword>
<evidence type="ECO:0000256" key="8">
    <source>
        <dbReference type="ARBA" id="ARBA00023204"/>
    </source>
</evidence>
<evidence type="ECO:0000259" key="10">
    <source>
        <dbReference type="PROSITE" id="PS51192"/>
    </source>
</evidence>
<dbReference type="GO" id="GO:0000716">
    <property type="term" value="P:transcription-coupled nucleotide-excision repair, DNA damage recognition"/>
    <property type="evidence" value="ECO:0007669"/>
    <property type="project" value="UniProtKB-UniRule"/>
</dbReference>
<evidence type="ECO:0000313" key="12">
    <source>
        <dbReference type="EMBL" id="ETX03785.1"/>
    </source>
</evidence>
<dbReference type="InterPro" id="IPR004576">
    <property type="entry name" value="Mfd"/>
</dbReference>
<dbReference type="CDD" id="cd17991">
    <property type="entry name" value="DEXHc_TRCF"/>
    <property type="match status" value="1"/>
</dbReference>
<dbReference type="Proteomes" id="UP000019140">
    <property type="component" value="Unassembled WGS sequence"/>
</dbReference>
<dbReference type="PANTHER" id="PTHR47964:SF1">
    <property type="entry name" value="ATP-DEPENDENT DNA HELICASE HOMOLOG RECG, CHLOROPLASTIC"/>
    <property type="match status" value="1"/>
</dbReference>
<evidence type="ECO:0000256" key="6">
    <source>
        <dbReference type="ARBA" id="ARBA00022840"/>
    </source>
</evidence>
<name>W4M0U4_9BACT</name>
<dbReference type="GO" id="GO:0003684">
    <property type="term" value="F:damaged DNA binding"/>
    <property type="evidence" value="ECO:0007669"/>
    <property type="project" value="InterPro"/>
</dbReference>
<protein>
    <recommendedName>
        <fullName evidence="9">Transcription-repair-coupling factor</fullName>
        <shortName evidence="9">TRCF</shortName>
        <ecNumber evidence="9">3.6.4.-</ecNumber>
    </recommendedName>
</protein>
<dbReference type="SMART" id="SM00982">
    <property type="entry name" value="TRCF"/>
    <property type="match status" value="1"/>
</dbReference>
<dbReference type="InterPro" id="IPR041471">
    <property type="entry name" value="UvrB_inter"/>
</dbReference>
<dbReference type="PANTHER" id="PTHR47964">
    <property type="entry name" value="ATP-DEPENDENT DNA HELICASE HOMOLOG RECG, CHLOROPLASTIC"/>
    <property type="match status" value="1"/>
</dbReference>
<accession>W4M0U4</accession>
<keyword evidence="13" id="KW-1185">Reference proteome</keyword>
<evidence type="ECO:0000256" key="5">
    <source>
        <dbReference type="ARBA" id="ARBA00022806"/>
    </source>
</evidence>
<evidence type="ECO:0000259" key="11">
    <source>
        <dbReference type="PROSITE" id="PS51194"/>
    </source>
</evidence>
<dbReference type="Gene3D" id="3.90.1150.50">
    <property type="entry name" value="Transcription-repair-coupling factor, D7 domain"/>
    <property type="match status" value="1"/>
</dbReference>
<dbReference type="InterPro" id="IPR014001">
    <property type="entry name" value="Helicase_ATP-bd"/>
</dbReference>
<dbReference type="NCBIfam" id="TIGR00580">
    <property type="entry name" value="mfd"/>
    <property type="match status" value="1"/>
</dbReference>
<organism evidence="12 13">
    <name type="scientific">Candidatus Entotheonella gemina</name>
    <dbReference type="NCBI Taxonomy" id="1429439"/>
    <lineage>
        <taxon>Bacteria</taxon>
        <taxon>Pseudomonadati</taxon>
        <taxon>Nitrospinota/Tectimicrobiota group</taxon>
        <taxon>Candidatus Tectimicrobiota</taxon>
        <taxon>Candidatus Entotheonellia</taxon>
        <taxon>Candidatus Entotheonellales</taxon>
        <taxon>Candidatus Entotheonellaceae</taxon>
        <taxon>Candidatus Entotheonella</taxon>
    </lineage>
</organism>
<dbReference type="Pfam" id="PF03461">
    <property type="entry name" value="TRCF"/>
    <property type="match status" value="1"/>
</dbReference>
<dbReference type="Pfam" id="PF17757">
    <property type="entry name" value="UvrB_inter"/>
    <property type="match status" value="1"/>
</dbReference>
<reference evidence="12 13" key="1">
    <citation type="journal article" date="2014" name="Nature">
        <title>An environmental bacterial taxon with a large and distinct metabolic repertoire.</title>
        <authorList>
            <person name="Wilson M.C."/>
            <person name="Mori T."/>
            <person name="Ruckert C."/>
            <person name="Uria A.R."/>
            <person name="Helf M.J."/>
            <person name="Takada K."/>
            <person name="Gernert C."/>
            <person name="Steffens U.A."/>
            <person name="Heycke N."/>
            <person name="Schmitt S."/>
            <person name="Rinke C."/>
            <person name="Helfrich E.J."/>
            <person name="Brachmann A.O."/>
            <person name="Gurgui C."/>
            <person name="Wakimoto T."/>
            <person name="Kracht M."/>
            <person name="Crusemann M."/>
            <person name="Hentschel U."/>
            <person name="Abe I."/>
            <person name="Matsunaga S."/>
            <person name="Kalinowski J."/>
            <person name="Takeyama H."/>
            <person name="Piel J."/>
        </authorList>
    </citation>
    <scope>NUCLEOTIDE SEQUENCE [LARGE SCALE GENOMIC DNA]</scope>
    <source>
        <strain evidence="13">TSY2</strain>
    </source>
</reference>
<dbReference type="SMART" id="SM01058">
    <property type="entry name" value="CarD_TRCF"/>
    <property type="match status" value="1"/>
</dbReference>
<dbReference type="SUPFAM" id="SSF143517">
    <property type="entry name" value="TRCF domain-like"/>
    <property type="match status" value="1"/>
</dbReference>
<comment type="function">
    <text evidence="9">Couples transcription and DNA repair by recognizing RNA polymerase (RNAP) stalled at DNA lesions. Mediates ATP-dependent release of RNAP and its truncated transcript from the DNA, and recruitment of nucleotide excision repair machinery to the damaged site.</text>
</comment>
<dbReference type="InterPro" id="IPR036101">
    <property type="entry name" value="CarD-like/TRCF_RID_sf"/>
</dbReference>
<evidence type="ECO:0000256" key="7">
    <source>
        <dbReference type="ARBA" id="ARBA00023125"/>
    </source>
</evidence>
<dbReference type="GO" id="GO:0003678">
    <property type="term" value="F:DNA helicase activity"/>
    <property type="evidence" value="ECO:0007669"/>
    <property type="project" value="TreeGrafter"/>
</dbReference>
<dbReference type="SMART" id="SM00490">
    <property type="entry name" value="HELICc"/>
    <property type="match status" value="1"/>
</dbReference>
<dbReference type="EC" id="3.6.4.-" evidence="9"/>
<evidence type="ECO:0000256" key="1">
    <source>
        <dbReference type="ARBA" id="ARBA00022490"/>
    </source>
</evidence>
<keyword evidence="4 9" id="KW-0378">Hydrolase</keyword>
<dbReference type="Gene3D" id="3.40.50.300">
    <property type="entry name" value="P-loop containing nucleotide triphosphate hydrolases"/>
    <property type="match status" value="2"/>
</dbReference>
<feature type="domain" description="Helicase C-terminal" evidence="11">
    <location>
        <begin position="829"/>
        <end position="979"/>
    </location>
</feature>
<dbReference type="InterPro" id="IPR005118">
    <property type="entry name" value="TRCF_C"/>
</dbReference>
<evidence type="ECO:0000256" key="4">
    <source>
        <dbReference type="ARBA" id="ARBA00022801"/>
    </source>
</evidence>
<keyword evidence="1 9" id="KW-0963">Cytoplasm</keyword>
<comment type="similarity">
    <text evidence="9">In the C-terminal section; belongs to the helicase family. RecG subfamily.</text>
</comment>
<dbReference type="SMART" id="SM00487">
    <property type="entry name" value="DEXDc"/>
    <property type="match status" value="1"/>
</dbReference>
<keyword evidence="8 9" id="KW-0234">DNA repair</keyword>
<dbReference type="InterPro" id="IPR003711">
    <property type="entry name" value="CarD-like/TRCF_RID"/>
</dbReference>